<dbReference type="EMBL" id="CAICTM010000015">
    <property type="protein sequence ID" value="CAB9497159.1"/>
    <property type="molecule type" value="Genomic_DNA"/>
</dbReference>
<organism evidence="2 3">
    <name type="scientific">Seminavis robusta</name>
    <dbReference type="NCBI Taxonomy" id="568900"/>
    <lineage>
        <taxon>Eukaryota</taxon>
        <taxon>Sar</taxon>
        <taxon>Stramenopiles</taxon>
        <taxon>Ochrophyta</taxon>
        <taxon>Bacillariophyta</taxon>
        <taxon>Bacillariophyceae</taxon>
        <taxon>Bacillariophycidae</taxon>
        <taxon>Naviculales</taxon>
        <taxon>Naviculaceae</taxon>
        <taxon>Seminavis</taxon>
    </lineage>
</organism>
<dbReference type="AlphaFoldDB" id="A0A9N8DAD7"/>
<sequence length="356" mass="39328">MNRSSGRRLVDGQIVHSDAFPSSSFSYRRFLFVAILATVMIVTNPANELFSKTMDIVEQVTGRKSRQHDLSDWDLNKIMDPPISVTNYGLFTLEERHAKVVVSLLTKSVSCPYFDQRKGSFCSAVAKNLCHGNPLVYHPKSYAYTAHRTICFILVGTALLAFCFNGSIPPFLTQEPFMRALLTCFSRKHFSLLSLAMDLVNCSLFVYPALERMERIVPTLQDGKPSLALGVPEWTDFAFYAIVMVLFLGGGSNSLANFFFTKDPCFGFDTTVAAAVAYCSAIPSKILPFANQPAMLTPQTVFWGYLPITALLGGTPSYLVAWLIAGSLGVILAQYHTDNQSVLLAFKGLLRSAFSN</sequence>
<keyword evidence="1" id="KW-1133">Transmembrane helix</keyword>
<protein>
    <submittedName>
        <fullName evidence="2">Uncharacterized protein</fullName>
    </submittedName>
</protein>
<feature type="transmembrane region" description="Helical" evidence="1">
    <location>
        <begin position="237"/>
        <end position="260"/>
    </location>
</feature>
<gene>
    <name evidence="2" type="ORF">SEMRO_15_G011130.1</name>
</gene>
<comment type="caution">
    <text evidence="2">The sequence shown here is derived from an EMBL/GenBank/DDBJ whole genome shotgun (WGS) entry which is preliminary data.</text>
</comment>
<keyword evidence="1" id="KW-0812">Transmembrane</keyword>
<accession>A0A9N8DAD7</accession>
<name>A0A9N8DAD7_9STRA</name>
<evidence type="ECO:0000313" key="2">
    <source>
        <dbReference type="EMBL" id="CAB9497159.1"/>
    </source>
</evidence>
<feature type="transmembrane region" description="Helical" evidence="1">
    <location>
        <begin position="146"/>
        <end position="168"/>
    </location>
</feature>
<proteinExistence type="predicted"/>
<evidence type="ECO:0000313" key="3">
    <source>
        <dbReference type="Proteomes" id="UP001153069"/>
    </source>
</evidence>
<keyword evidence="1" id="KW-0472">Membrane</keyword>
<reference evidence="2" key="1">
    <citation type="submission" date="2020-06" db="EMBL/GenBank/DDBJ databases">
        <authorList>
            <consortium name="Plant Systems Biology data submission"/>
        </authorList>
    </citation>
    <scope>NUCLEOTIDE SEQUENCE</scope>
    <source>
        <strain evidence="2">D6</strain>
    </source>
</reference>
<dbReference type="Proteomes" id="UP001153069">
    <property type="component" value="Unassembled WGS sequence"/>
</dbReference>
<keyword evidence="3" id="KW-1185">Reference proteome</keyword>
<evidence type="ECO:0000256" key="1">
    <source>
        <dbReference type="SAM" id="Phobius"/>
    </source>
</evidence>
<feature type="transmembrane region" description="Helical" evidence="1">
    <location>
        <begin position="272"/>
        <end position="290"/>
    </location>
</feature>
<dbReference type="OrthoDB" id="10603264at2759"/>
<feature type="transmembrane region" description="Helical" evidence="1">
    <location>
        <begin position="302"/>
        <end position="325"/>
    </location>
</feature>